<gene>
    <name evidence="2" type="ORF">BTN49_3084</name>
</gene>
<dbReference type="EMBL" id="NBYY01000034">
    <property type="protein sequence ID" value="PCS21543.1"/>
    <property type="molecule type" value="Genomic_DNA"/>
</dbReference>
<evidence type="ECO:0000313" key="2">
    <source>
        <dbReference type="EMBL" id="PCS21543.1"/>
    </source>
</evidence>
<sequence>MQSILIPLCYYITHRQARQIWIAFVDSSKLQIYHNLLILRHQVFKGTKKRRKGTMWWFYGFISHLIIK</sequence>
<protein>
    <submittedName>
        <fullName evidence="2">Mobile element protein</fullName>
    </submittedName>
</protein>
<dbReference type="Pfam" id="PF13612">
    <property type="entry name" value="DDE_Tnp_1_3"/>
    <property type="match status" value="1"/>
</dbReference>
<evidence type="ECO:0000313" key="3">
    <source>
        <dbReference type="Proteomes" id="UP000219020"/>
    </source>
</evidence>
<dbReference type="Proteomes" id="UP000219020">
    <property type="component" value="Unassembled WGS sequence"/>
</dbReference>
<proteinExistence type="predicted"/>
<name>A0A2A5T052_9GAMM</name>
<dbReference type="InterPro" id="IPR025668">
    <property type="entry name" value="Tnp_DDE_dom"/>
</dbReference>
<evidence type="ECO:0000259" key="1">
    <source>
        <dbReference type="Pfam" id="PF13612"/>
    </source>
</evidence>
<reference evidence="3" key="1">
    <citation type="submission" date="2017-04" db="EMBL/GenBank/DDBJ databases">
        <title>Genome evolution of the luminous symbionts of deep sea anglerfish.</title>
        <authorList>
            <person name="Hendry T.A."/>
        </authorList>
    </citation>
    <scope>NUCLEOTIDE SEQUENCE [LARGE SCALE GENOMIC DNA]</scope>
</reference>
<dbReference type="AlphaFoldDB" id="A0A2A5T052"/>
<accession>A0A2A5T052</accession>
<keyword evidence="3" id="KW-1185">Reference proteome</keyword>
<comment type="caution">
    <text evidence="2">The sequence shown here is derived from an EMBL/GenBank/DDBJ whole genome shotgun (WGS) entry which is preliminary data.</text>
</comment>
<feature type="domain" description="Transposase DDE" evidence="1">
    <location>
        <begin position="21"/>
        <end position="67"/>
    </location>
</feature>
<organism evidence="2 3">
    <name type="scientific">Candidatus Enterovibrio escicola</name>
    <dbReference type="NCBI Taxonomy" id="1927127"/>
    <lineage>
        <taxon>Bacteria</taxon>
        <taxon>Pseudomonadati</taxon>
        <taxon>Pseudomonadota</taxon>
        <taxon>Gammaproteobacteria</taxon>
        <taxon>Vibrionales</taxon>
        <taxon>Vibrionaceae</taxon>
        <taxon>Enterovibrio</taxon>
    </lineage>
</organism>